<feature type="compositionally biased region" description="Gly residues" evidence="1">
    <location>
        <begin position="312"/>
        <end position="321"/>
    </location>
</feature>
<feature type="compositionally biased region" description="Low complexity" evidence="1">
    <location>
        <begin position="866"/>
        <end position="878"/>
    </location>
</feature>
<evidence type="ECO:0000313" key="3">
    <source>
        <dbReference type="EMBL" id="CEM36256.1"/>
    </source>
</evidence>
<feature type="region of interest" description="Disordered" evidence="1">
    <location>
        <begin position="479"/>
        <end position="502"/>
    </location>
</feature>
<dbReference type="AlphaFoldDB" id="A0A0G4GZ79"/>
<sequence>MLGSVLFLCFLAVVWSSGLPLTRVSGYLVMSAGGISPGKPRRLGGRWMYSEGGEIRFVPRGVSESPRCSIRTETLKETPLQEWLHKGCGPFNLHTSSPAEISEWRDMMIERNPGFVCWLTGMLSTYGTFKIHPKTGANIVFDLSAEKLEALLLMSWGLQGMGKIYPLSIHMETEEPVSFRLCINKFEEVIRVLSLMSGSLVHLPTPRRIYETMNFVKLRFPQYASLLSTEFASFSSWNLRTPQLLAAVENRFNFGYSASSKNGFQIRFNPSRRIKHPTSSEAHFQFCRHLQKVLDDPAHFAAISGASVGEGARPGAGGTGGRGEERKGVGNVSGFAGGGQTVQRPQRPLSGPKRSVDIHRTLSSPALASSFAAFAGYVEAFPPVTAEGRAKILRFRALLRIACALQYRFGLRRTPRQTFLSDHLSPWRRARSRPRSGGRRRGRGGSCSRQVESEWKALVSRFPSLEEDPRLKRRIPTSVHTRGRGAPNRPGTSFRGRWIRGRLTPTCGGGERGVRVGCLRRGVGKEEEFETEEEEDGNEGGEGKERGCDEEEVGGEGGVERFGERKDGEGEEIENEGRRPRISLQHCLEQLLKGEWPLEPFGKNSQLNQLLLKPAGGLPEWQKRGLPLKTRRRRPRESARLRRLVQERLLENLKVSKWVQKLSVWNKNLRGLEACEARREGAGEEIVRRIGLASLHRCPSELGREKPRMRPAMLEKDIRLGSSLLSELLREGGWDENSSGGAGGSSGSRRRSARADSFVTVAVADDEFERRRRRHWMYEEDEEMGPEGSVESWDYTSILEARSLFESLDSPEFVRGDPVGDSGVGFEKKEIDEGELSSPSPSDSSVSSARNARQHPVGVPTPPPSQAAADIQSAAVAVESRNPRSDSPEFSCRQKKWGGGREDRSRSEALQGQPAALVNSLSRVAWQSREAEGEGGRRNEAVVSEGFTDSVPLSGGGLGSNLVTSWVGEIQKERWRDRRIGVTCGREESRCRAGEGSPQVLISPFKRVRRKRKKDVQKRFLVGENSSHGPFEGRLSVVLSSSGRGGGDLKIPCTPAGGCGGASGLGGGMLAFHSLSRAESTVR</sequence>
<feature type="region of interest" description="Disordered" evidence="1">
    <location>
        <begin position="525"/>
        <end position="578"/>
    </location>
</feature>
<evidence type="ECO:0008006" key="4">
    <source>
        <dbReference type="Google" id="ProtNLM"/>
    </source>
</evidence>
<feature type="chain" id="PRO_5005191208" description="Homing endonuclease LAGLIDADG domain-containing protein" evidence="2">
    <location>
        <begin position="17"/>
        <end position="1083"/>
    </location>
</feature>
<protein>
    <recommendedName>
        <fullName evidence="4">Homing endonuclease LAGLIDADG domain-containing protein</fullName>
    </recommendedName>
</protein>
<organism evidence="3">
    <name type="scientific">Chromera velia CCMP2878</name>
    <dbReference type="NCBI Taxonomy" id="1169474"/>
    <lineage>
        <taxon>Eukaryota</taxon>
        <taxon>Sar</taxon>
        <taxon>Alveolata</taxon>
        <taxon>Colpodellida</taxon>
        <taxon>Chromeraceae</taxon>
        <taxon>Chromera</taxon>
    </lineage>
</organism>
<feature type="compositionally biased region" description="Basic residues" evidence="1">
    <location>
        <begin position="426"/>
        <end position="443"/>
    </location>
</feature>
<proteinExistence type="predicted"/>
<dbReference type="VEuPathDB" id="CryptoDB:Cvel_5411"/>
<accession>A0A0G4GZ79</accession>
<feature type="compositionally biased region" description="Low complexity" evidence="1">
    <location>
        <begin position="837"/>
        <end position="848"/>
    </location>
</feature>
<feature type="region of interest" description="Disordered" evidence="1">
    <location>
        <begin position="311"/>
        <end position="355"/>
    </location>
</feature>
<evidence type="ECO:0000256" key="2">
    <source>
        <dbReference type="SAM" id="SignalP"/>
    </source>
</evidence>
<feature type="region of interest" description="Disordered" evidence="1">
    <location>
        <begin position="811"/>
        <end position="914"/>
    </location>
</feature>
<feature type="compositionally biased region" description="Acidic residues" evidence="1">
    <location>
        <begin position="527"/>
        <end position="539"/>
    </location>
</feature>
<feature type="signal peptide" evidence="2">
    <location>
        <begin position="1"/>
        <end position="16"/>
    </location>
</feature>
<feature type="compositionally biased region" description="Basic and acidic residues" evidence="1">
    <location>
        <begin position="558"/>
        <end position="568"/>
    </location>
</feature>
<reference evidence="3" key="1">
    <citation type="submission" date="2014-11" db="EMBL/GenBank/DDBJ databases">
        <authorList>
            <person name="Otto D Thomas"/>
            <person name="Naeem Raeece"/>
        </authorList>
    </citation>
    <scope>NUCLEOTIDE SEQUENCE</scope>
</reference>
<name>A0A0G4GZ79_9ALVE</name>
<evidence type="ECO:0000256" key="1">
    <source>
        <dbReference type="SAM" id="MobiDB-lite"/>
    </source>
</evidence>
<dbReference type="EMBL" id="CDMZ01001691">
    <property type="protein sequence ID" value="CEM36256.1"/>
    <property type="molecule type" value="Genomic_DNA"/>
</dbReference>
<feature type="region of interest" description="Disordered" evidence="1">
    <location>
        <begin position="425"/>
        <end position="448"/>
    </location>
</feature>
<gene>
    <name evidence="3" type="ORF">Cvel_5411</name>
</gene>
<keyword evidence="2" id="KW-0732">Signal</keyword>